<evidence type="ECO:0000256" key="1">
    <source>
        <dbReference type="SAM" id="MobiDB-lite"/>
    </source>
</evidence>
<sequence length="230" mass="25704">MIPSFQISSPQLGMTIIEQTAIAVQNPLEALKLLNGRQVNIINRTDQSIKTIALYLYQECQRSLVSRSLNYLSQMRFIGGVVETFAPASNVDSIYQEIVAREDKNERILDKTIYLGGNDGEYVEIGTVSPRYLYLPDWQASLLASTHCNDHSNNSEGSPPHSTPSQVGLNHIPLIDTETESIDVDSELEEMMRGCMHLDQQQADTDSCYSFESEDSLASLETLESDTDFD</sequence>
<keyword evidence="3" id="KW-1185">Reference proteome</keyword>
<proteinExistence type="predicted"/>
<dbReference type="Proteomes" id="UP000069902">
    <property type="component" value="Chromosome cPNK"/>
</dbReference>
<protein>
    <submittedName>
        <fullName evidence="2">Uncharacterized protein</fullName>
    </submittedName>
</protein>
<accession>A0A0U5JD18</accession>
<dbReference type="KEGG" id="pnl:PNK_2167"/>
<dbReference type="InParanoid" id="A0A0U5JD18"/>
<dbReference type="EMBL" id="LN879502">
    <property type="protein sequence ID" value="CUI17768.1"/>
    <property type="molecule type" value="Genomic_DNA"/>
</dbReference>
<dbReference type="AlphaFoldDB" id="A0A0U5JD18"/>
<organism evidence="2 3">
    <name type="scientific">Candidatus Protochlamydia naegleriophila</name>
    <dbReference type="NCBI Taxonomy" id="389348"/>
    <lineage>
        <taxon>Bacteria</taxon>
        <taxon>Pseudomonadati</taxon>
        <taxon>Chlamydiota</taxon>
        <taxon>Chlamydiia</taxon>
        <taxon>Parachlamydiales</taxon>
        <taxon>Parachlamydiaceae</taxon>
        <taxon>Candidatus Protochlamydia</taxon>
    </lineage>
</organism>
<evidence type="ECO:0000313" key="2">
    <source>
        <dbReference type="EMBL" id="CUI17768.1"/>
    </source>
</evidence>
<gene>
    <name evidence="2" type="ORF">PNK_2167</name>
</gene>
<dbReference type="PATRIC" id="fig|389348.3.peg.2435"/>
<feature type="region of interest" description="Disordered" evidence="1">
    <location>
        <begin position="149"/>
        <end position="169"/>
    </location>
</feature>
<dbReference type="RefSeq" id="WP_059061981.1">
    <property type="nucleotide sequence ID" value="NZ_LN879502.1"/>
</dbReference>
<name>A0A0U5JD18_9BACT</name>
<reference evidence="3" key="1">
    <citation type="submission" date="2015-09" db="EMBL/GenBank/DDBJ databases">
        <authorList>
            <person name="Bertelli C."/>
        </authorList>
    </citation>
    <scope>NUCLEOTIDE SEQUENCE [LARGE SCALE GENOMIC DNA]</scope>
    <source>
        <strain evidence="3">KNic</strain>
    </source>
</reference>
<evidence type="ECO:0000313" key="3">
    <source>
        <dbReference type="Proteomes" id="UP000069902"/>
    </source>
</evidence>